<evidence type="ECO:0000256" key="7">
    <source>
        <dbReference type="ARBA" id="ARBA00023136"/>
    </source>
</evidence>
<evidence type="ECO:0000256" key="4">
    <source>
        <dbReference type="ARBA" id="ARBA00022519"/>
    </source>
</evidence>
<feature type="transmembrane region" description="Helical" evidence="8">
    <location>
        <begin position="46"/>
        <end position="64"/>
    </location>
</feature>
<evidence type="ECO:0000256" key="1">
    <source>
        <dbReference type="ARBA" id="ARBA00004429"/>
    </source>
</evidence>
<organism evidence="10">
    <name type="scientific">uncultured organism</name>
    <dbReference type="NCBI Taxonomy" id="155900"/>
    <lineage>
        <taxon>unclassified sequences</taxon>
        <taxon>environmental samples</taxon>
    </lineage>
</organism>
<feature type="transmembrane region" description="Helical" evidence="8">
    <location>
        <begin position="85"/>
        <end position="105"/>
    </location>
</feature>
<dbReference type="InterPro" id="IPR007387">
    <property type="entry name" value="TRAP_DctQ"/>
</dbReference>
<evidence type="ECO:0000313" key="10">
    <source>
        <dbReference type="EMBL" id="QEA07723.1"/>
    </source>
</evidence>
<dbReference type="GO" id="GO:0022857">
    <property type="term" value="F:transmembrane transporter activity"/>
    <property type="evidence" value="ECO:0007669"/>
    <property type="project" value="TreeGrafter"/>
</dbReference>
<reference evidence="10" key="1">
    <citation type="submission" date="2019-06" db="EMBL/GenBank/DDBJ databases">
        <authorList>
            <person name="Murdoch R.W."/>
            <person name="Fathepure B."/>
        </authorList>
    </citation>
    <scope>NUCLEOTIDE SEQUENCE</scope>
</reference>
<dbReference type="GO" id="GO:0005886">
    <property type="term" value="C:plasma membrane"/>
    <property type="evidence" value="ECO:0007669"/>
    <property type="project" value="UniProtKB-SubCell"/>
</dbReference>
<keyword evidence="3" id="KW-1003">Cell membrane</keyword>
<dbReference type="PANTHER" id="PTHR35011:SF10">
    <property type="entry name" value="TRAP TRANSPORTER SMALL PERMEASE PROTEIN"/>
    <property type="match status" value="1"/>
</dbReference>
<name>A0A5B8RI54_9ZZZZ</name>
<dbReference type="EMBL" id="MN079339">
    <property type="protein sequence ID" value="QEA07723.1"/>
    <property type="molecule type" value="Genomic_DNA"/>
</dbReference>
<comment type="subcellular location">
    <subcellularLocation>
        <location evidence="1">Cell inner membrane</location>
        <topology evidence="1">Multi-pass membrane protein</topology>
    </subcellularLocation>
</comment>
<evidence type="ECO:0000256" key="6">
    <source>
        <dbReference type="ARBA" id="ARBA00022989"/>
    </source>
</evidence>
<dbReference type="AlphaFoldDB" id="A0A5B8RI54"/>
<feature type="transmembrane region" description="Helical" evidence="8">
    <location>
        <begin position="7"/>
        <end position="26"/>
    </location>
</feature>
<proteinExistence type="predicted"/>
<evidence type="ECO:0000259" key="9">
    <source>
        <dbReference type="Pfam" id="PF04290"/>
    </source>
</evidence>
<accession>A0A5B8RI54</accession>
<dbReference type="InterPro" id="IPR055348">
    <property type="entry name" value="DctQ"/>
</dbReference>
<feature type="transmembrane region" description="Helical" evidence="8">
    <location>
        <begin position="125"/>
        <end position="146"/>
    </location>
</feature>
<evidence type="ECO:0000256" key="8">
    <source>
        <dbReference type="SAM" id="Phobius"/>
    </source>
</evidence>
<keyword evidence="2" id="KW-0813">Transport</keyword>
<keyword evidence="6 8" id="KW-1133">Transmembrane helix</keyword>
<sequence length="164" mass="16927">MRRLLDALYLVSGVAGAVCLAAIGVLVLAQTAGRLVGVVVPSANELAGFCVAASAFLALAHTLNHGGHIRVRVVLEHLGGRAGRAVEAAALVVALAMSAYASWWAVDLVLGSIRYGDVSPGLLAVPLWIPQTGMAAGLVVFTIALADNLLRVLRGRPPLYAVED</sequence>
<evidence type="ECO:0000256" key="3">
    <source>
        <dbReference type="ARBA" id="ARBA00022475"/>
    </source>
</evidence>
<evidence type="ECO:0000256" key="5">
    <source>
        <dbReference type="ARBA" id="ARBA00022692"/>
    </source>
</evidence>
<evidence type="ECO:0000256" key="2">
    <source>
        <dbReference type="ARBA" id="ARBA00022448"/>
    </source>
</evidence>
<dbReference type="GO" id="GO:0015740">
    <property type="term" value="P:C4-dicarboxylate transport"/>
    <property type="evidence" value="ECO:0007669"/>
    <property type="project" value="TreeGrafter"/>
</dbReference>
<keyword evidence="4" id="KW-0997">Cell inner membrane</keyword>
<feature type="domain" description="Tripartite ATP-independent periplasmic transporters DctQ component" evidence="9">
    <location>
        <begin position="25"/>
        <end position="154"/>
    </location>
</feature>
<dbReference type="PANTHER" id="PTHR35011">
    <property type="entry name" value="2,3-DIKETO-L-GULONATE TRAP TRANSPORTER SMALL PERMEASE PROTEIN YIAM"/>
    <property type="match status" value="1"/>
</dbReference>
<keyword evidence="7 8" id="KW-0472">Membrane</keyword>
<dbReference type="Pfam" id="PF04290">
    <property type="entry name" value="DctQ"/>
    <property type="match status" value="1"/>
</dbReference>
<protein>
    <recommendedName>
        <fullName evidence="9">Tripartite ATP-independent periplasmic transporters DctQ component domain-containing protein</fullName>
    </recommendedName>
</protein>
<gene>
    <name evidence="10" type="ORF">KBTEX_04084</name>
</gene>
<keyword evidence="5 8" id="KW-0812">Transmembrane</keyword>